<name>A0A6V8MVY8_9BACT</name>
<dbReference type="InterPro" id="IPR028098">
    <property type="entry name" value="Glyco_trans_4-like_N"/>
</dbReference>
<dbReference type="SUPFAM" id="SSF53756">
    <property type="entry name" value="UDP-Glycosyltransferase/glycogen phosphorylase"/>
    <property type="match status" value="1"/>
</dbReference>
<gene>
    <name evidence="2" type="ORF">GMPD_22740</name>
</gene>
<dbReference type="PANTHER" id="PTHR12526">
    <property type="entry name" value="GLYCOSYLTRANSFERASE"/>
    <property type="match status" value="1"/>
</dbReference>
<dbReference type="AlphaFoldDB" id="A0A6V8MVY8"/>
<sequence>MSRVAMKIAVVAPTAPPHGAGGVTSSHYQLYRLLRERGLDATLLTFDERERHIPDPEILRFGASRRERSLLALCSALYLKSQGSKRLAYHLADILCAVPGVLRMNRALRRLGPDRIIIPDHCAPGLFLDQGHARVTMVAHHNPARFMATPLIGDFCPIDVQRAVALEQRVLRKVDGVVAPSAYMERVFRETFRFDGPVTTIHNPLDAAFVERVPARDPRPEMGLPAHAPVVYIPSAGSVLKGARFVADIVGRVGRGCPGAIGFYLSGAIPPELSRELLALPDNVRILAPGHVDNEVNVAYLKSCSFGISPTLIENFSMAILEAVFCGLPMAVFAVGGNAEIVSDGVNGFCVPCPDVAALTDAAARLLDPATCQEMGHNALRMARERFSAAAVVDRYLDFCGCQAPPAARS</sequence>
<reference evidence="3" key="1">
    <citation type="submission" date="2020-06" db="EMBL/GenBank/DDBJ databases">
        <title>Draft genomic sequecing of Geomonas sp. Red736.</title>
        <authorList>
            <person name="Itoh H."/>
            <person name="Xu Z.X."/>
            <person name="Ushijima N."/>
            <person name="Masuda Y."/>
            <person name="Shiratori Y."/>
            <person name="Senoo K."/>
        </authorList>
    </citation>
    <scope>NUCLEOTIDE SEQUENCE [LARGE SCALE GENOMIC DNA]</scope>
    <source>
        <strain evidence="3">Red736</strain>
    </source>
</reference>
<dbReference type="Pfam" id="PF13692">
    <property type="entry name" value="Glyco_trans_1_4"/>
    <property type="match status" value="1"/>
</dbReference>
<dbReference type="GO" id="GO:0016757">
    <property type="term" value="F:glycosyltransferase activity"/>
    <property type="evidence" value="ECO:0007669"/>
    <property type="project" value="UniProtKB-ARBA"/>
</dbReference>
<dbReference type="CDD" id="cd03801">
    <property type="entry name" value="GT4_PimA-like"/>
    <property type="match status" value="1"/>
</dbReference>
<feature type="domain" description="Glycosyltransferase subfamily 4-like N-terminal" evidence="1">
    <location>
        <begin position="21"/>
        <end position="208"/>
    </location>
</feature>
<evidence type="ECO:0000313" key="3">
    <source>
        <dbReference type="Proteomes" id="UP000568888"/>
    </source>
</evidence>
<protein>
    <recommendedName>
        <fullName evidence="1">Glycosyltransferase subfamily 4-like N-terminal domain-containing protein</fullName>
    </recommendedName>
</protein>
<evidence type="ECO:0000259" key="1">
    <source>
        <dbReference type="Pfam" id="PF13439"/>
    </source>
</evidence>
<dbReference type="Gene3D" id="3.40.50.2000">
    <property type="entry name" value="Glycogen Phosphorylase B"/>
    <property type="match status" value="2"/>
</dbReference>
<dbReference type="Pfam" id="PF13439">
    <property type="entry name" value="Glyco_transf_4"/>
    <property type="match status" value="1"/>
</dbReference>
<evidence type="ECO:0000313" key="2">
    <source>
        <dbReference type="EMBL" id="GFO64355.1"/>
    </source>
</evidence>
<organism evidence="2 3">
    <name type="scientific">Geomonas paludis</name>
    <dbReference type="NCBI Taxonomy" id="2740185"/>
    <lineage>
        <taxon>Bacteria</taxon>
        <taxon>Pseudomonadati</taxon>
        <taxon>Thermodesulfobacteriota</taxon>
        <taxon>Desulfuromonadia</taxon>
        <taxon>Geobacterales</taxon>
        <taxon>Geobacteraceae</taxon>
        <taxon>Geomonas</taxon>
    </lineage>
</organism>
<dbReference type="EMBL" id="BLXY01000003">
    <property type="protein sequence ID" value="GFO64355.1"/>
    <property type="molecule type" value="Genomic_DNA"/>
</dbReference>
<accession>A0A6V8MVY8</accession>
<comment type="caution">
    <text evidence="2">The sequence shown here is derived from an EMBL/GenBank/DDBJ whole genome shotgun (WGS) entry which is preliminary data.</text>
</comment>
<proteinExistence type="predicted"/>
<dbReference type="Proteomes" id="UP000568888">
    <property type="component" value="Unassembled WGS sequence"/>
</dbReference>